<keyword evidence="1" id="KW-0812">Transmembrane</keyword>
<keyword evidence="1" id="KW-1133">Transmembrane helix</keyword>
<organism evidence="2 3">
    <name type="scientific">Tigheibacillus halophilus</name>
    <dbReference type="NCBI Taxonomy" id="361280"/>
    <lineage>
        <taxon>Bacteria</taxon>
        <taxon>Bacillati</taxon>
        <taxon>Bacillota</taxon>
        <taxon>Bacilli</taxon>
        <taxon>Bacillales</taxon>
        <taxon>Bacillaceae</taxon>
        <taxon>Tigheibacillus</taxon>
    </lineage>
</organism>
<accession>A0ABU5C891</accession>
<comment type="caution">
    <text evidence="2">The sequence shown here is derived from an EMBL/GenBank/DDBJ whole genome shotgun (WGS) entry which is preliminary data.</text>
</comment>
<dbReference type="EMBL" id="JAWDIP010000003">
    <property type="protein sequence ID" value="MDY0395552.1"/>
    <property type="molecule type" value="Genomic_DNA"/>
</dbReference>
<keyword evidence="3" id="KW-1185">Reference proteome</keyword>
<feature type="transmembrane region" description="Helical" evidence="1">
    <location>
        <begin position="142"/>
        <end position="168"/>
    </location>
</feature>
<feature type="transmembrane region" description="Helical" evidence="1">
    <location>
        <begin position="108"/>
        <end position="130"/>
    </location>
</feature>
<protein>
    <submittedName>
        <fullName evidence="2">Uncharacterized protein</fullName>
    </submittedName>
</protein>
<evidence type="ECO:0000313" key="2">
    <source>
        <dbReference type="EMBL" id="MDY0395552.1"/>
    </source>
</evidence>
<feature type="transmembrane region" description="Helical" evidence="1">
    <location>
        <begin position="77"/>
        <end position="96"/>
    </location>
</feature>
<sequence>MLQKGIGFREHKQQNGFFGKLKEAFYFSTIQRQEFSKKFDGVSVRFMVVPKWNGLMKILSGMTVANRPWAIMPSFKGVTGVAFATGAYMLIFTTLWQLSALYGLDRFVGLMLAAMFGMVSWIIFAHDLWEKAGGNNSKRLRLLYNATTVLTLSTSVIVFYVSLFYAVFDCRFRFCSTGHLSRDHRPSGRVI</sequence>
<evidence type="ECO:0000256" key="1">
    <source>
        <dbReference type="SAM" id="Phobius"/>
    </source>
</evidence>
<dbReference type="Proteomes" id="UP001281447">
    <property type="component" value="Unassembled WGS sequence"/>
</dbReference>
<reference evidence="2 3" key="1">
    <citation type="submission" date="2023-10" db="EMBL/GenBank/DDBJ databases">
        <title>Virgibacillus halophilus 5B73C genome.</title>
        <authorList>
            <person name="Miliotis G."/>
            <person name="Sengupta P."/>
            <person name="Hameed A."/>
            <person name="Chuvochina M."/>
            <person name="Mcdonagh F."/>
            <person name="Simpson A.C."/>
            <person name="Singh N.K."/>
            <person name="Rekha P.D."/>
            <person name="Raman K."/>
            <person name="Hugenholtz P."/>
            <person name="Venkateswaran K."/>
        </authorList>
    </citation>
    <scope>NUCLEOTIDE SEQUENCE [LARGE SCALE GENOMIC DNA]</scope>
    <source>
        <strain evidence="2 3">5B73C</strain>
    </source>
</reference>
<proteinExistence type="predicted"/>
<evidence type="ECO:0000313" key="3">
    <source>
        <dbReference type="Proteomes" id="UP001281447"/>
    </source>
</evidence>
<keyword evidence="1" id="KW-0472">Membrane</keyword>
<name>A0ABU5C891_9BACI</name>
<gene>
    <name evidence="2" type="ORF">RWE15_15355</name>
</gene>